<organism evidence="2 3">
    <name type="scientific">Candidatus Stercoripulliclostridium pullicola</name>
    <dbReference type="NCBI Taxonomy" id="2840953"/>
    <lineage>
        <taxon>Bacteria</taxon>
        <taxon>Bacillati</taxon>
        <taxon>Bacillota</taxon>
        <taxon>Clostridia</taxon>
        <taxon>Eubacteriales</taxon>
        <taxon>Candidatus Stercoripulliclostridium</taxon>
    </lineage>
</organism>
<dbReference type="EMBL" id="JADINF010000178">
    <property type="protein sequence ID" value="MBO8424755.1"/>
    <property type="molecule type" value="Genomic_DNA"/>
</dbReference>
<sequence>MPLKSNRTAIAFVVIIIFAYFAAGLALPLVPLISYGTPATEAYKFFNDAYGVRSDAVIEVRGDYDELKPVVESFKEFPEVIQLVWYGTLALIPDIPGLTDPGSVEDFLAYPDGTETVYRILLLCNVSPLSVDEVYEKAEKALAGFACERVGLTDAVVSGKADLLSEAGEGFWE</sequence>
<feature type="non-terminal residue" evidence="2">
    <location>
        <position position="173"/>
    </location>
</feature>
<reference evidence="2" key="2">
    <citation type="journal article" date="2021" name="PeerJ">
        <title>Extensive microbial diversity within the chicken gut microbiome revealed by metagenomics and culture.</title>
        <authorList>
            <person name="Gilroy R."/>
            <person name="Ravi A."/>
            <person name="Getino M."/>
            <person name="Pursley I."/>
            <person name="Horton D.L."/>
            <person name="Alikhan N.F."/>
            <person name="Baker D."/>
            <person name="Gharbi K."/>
            <person name="Hall N."/>
            <person name="Watson M."/>
            <person name="Adriaenssens E.M."/>
            <person name="Foster-Nyarko E."/>
            <person name="Jarju S."/>
            <person name="Secka A."/>
            <person name="Antonio M."/>
            <person name="Oren A."/>
            <person name="Chaudhuri R.R."/>
            <person name="La Ragione R."/>
            <person name="Hildebrand F."/>
            <person name="Pallen M.J."/>
        </authorList>
    </citation>
    <scope>NUCLEOTIDE SEQUENCE</scope>
    <source>
        <strain evidence="2">517</strain>
    </source>
</reference>
<reference evidence="2" key="1">
    <citation type="submission" date="2020-10" db="EMBL/GenBank/DDBJ databases">
        <authorList>
            <person name="Gilroy R."/>
        </authorList>
    </citation>
    <scope>NUCLEOTIDE SEQUENCE</scope>
    <source>
        <strain evidence="2">517</strain>
    </source>
</reference>
<evidence type="ECO:0000313" key="3">
    <source>
        <dbReference type="Proteomes" id="UP000727857"/>
    </source>
</evidence>
<protein>
    <submittedName>
        <fullName evidence="2">Uncharacterized protein</fullName>
    </submittedName>
</protein>
<dbReference type="Proteomes" id="UP000727857">
    <property type="component" value="Unassembled WGS sequence"/>
</dbReference>
<keyword evidence="1" id="KW-1133">Transmembrane helix</keyword>
<evidence type="ECO:0000313" key="2">
    <source>
        <dbReference type="EMBL" id="MBO8424755.1"/>
    </source>
</evidence>
<dbReference type="AlphaFoldDB" id="A0A940DHC0"/>
<comment type="caution">
    <text evidence="2">The sequence shown here is derived from an EMBL/GenBank/DDBJ whole genome shotgun (WGS) entry which is preliminary data.</text>
</comment>
<proteinExistence type="predicted"/>
<keyword evidence="1" id="KW-0472">Membrane</keyword>
<evidence type="ECO:0000256" key="1">
    <source>
        <dbReference type="SAM" id="Phobius"/>
    </source>
</evidence>
<keyword evidence="1" id="KW-0812">Transmembrane</keyword>
<gene>
    <name evidence="2" type="ORF">IAB16_07020</name>
</gene>
<feature type="transmembrane region" description="Helical" evidence="1">
    <location>
        <begin position="9"/>
        <end position="30"/>
    </location>
</feature>
<accession>A0A940DHC0</accession>
<name>A0A940DHC0_9FIRM</name>